<dbReference type="OrthoDB" id="8922241at2759"/>
<protein>
    <recommendedName>
        <fullName evidence="6">BED-type domain-containing protein</fullName>
    </recommendedName>
</protein>
<gene>
    <name evidence="7" type="ORF">HU200_003450</name>
</gene>
<reference evidence="7" key="1">
    <citation type="submission" date="2020-07" db="EMBL/GenBank/DDBJ databases">
        <title>Genome sequence and genetic diversity analysis of an under-domesticated orphan crop, white fonio (Digitaria exilis).</title>
        <authorList>
            <person name="Bennetzen J.L."/>
            <person name="Chen S."/>
            <person name="Ma X."/>
            <person name="Wang X."/>
            <person name="Yssel A.E.J."/>
            <person name="Chaluvadi S.R."/>
            <person name="Johnson M."/>
            <person name="Gangashetty P."/>
            <person name="Hamidou F."/>
            <person name="Sanogo M.D."/>
            <person name="Zwaenepoel A."/>
            <person name="Wallace J."/>
            <person name="Van De Peer Y."/>
            <person name="Van Deynze A."/>
        </authorList>
    </citation>
    <scope>NUCLEOTIDE SEQUENCE</scope>
    <source>
        <tissue evidence="7">Leaves</tissue>
    </source>
</reference>
<feature type="signal peptide" evidence="5">
    <location>
        <begin position="1"/>
        <end position="16"/>
    </location>
</feature>
<evidence type="ECO:0000256" key="4">
    <source>
        <dbReference type="PROSITE-ProRule" id="PRU00027"/>
    </source>
</evidence>
<keyword evidence="5" id="KW-0732">Signal</keyword>
<sequence>MLGILGLFCGSSLGLGSGVSGDVLGDKISLLEFFDQVFGRVESMGWEFTLPCMDTDEPRSQKLKAMECKGPDDHACEVSTKEITSGRHLGGHMSCHRHADMQSKSTPRPPPTTVDLSVSLLGPSDEKPSLLSLETQCMQCFEEFSTCQSMRWDMRMYSEEKVTAKPDKEPAVLTEASAKANGDRWQNMMLFSPAKRKHQKHYLMECIMQVGSMGTAPKTLHNLVELGDTSGALGGGEHGECEEGMKAFMDTLLYDCLLNEDVQVDQPQSRKRKRSEIWLHFTKIYTTDPKRVYAVCHCCDRGYKAHPKKDGTSHLKRHK</sequence>
<evidence type="ECO:0000313" key="7">
    <source>
        <dbReference type="EMBL" id="KAF8776718.1"/>
    </source>
</evidence>
<organism evidence="7 8">
    <name type="scientific">Digitaria exilis</name>
    <dbReference type="NCBI Taxonomy" id="1010633"/>
    <lineage>
        <taxon>Eukaryota</taxon>
        <taxon>Viridiplantae</taxon>
        <taxon>Streptophyta</taxon>
        <taxon>Embryophyta</taxon>
        <taxon>Tracheophyta</taxon>
        <taxon>Spermatophyta</taxon>
        <taxon>Magnoliopsida</taxon>
        <taxon>Liliopsida</taxon>
        <taxon>Poales</taxon>
        <taxon>Poaceae</taxon>
        <taxon>PACMAD clade</taxon>
        <taxon>Panicoideae</taxon>
        <taxon>Panicodae</taxon>
        <taxon>Paniceae</taxon>
        <taxon>Anthephorinae</taxon>
        <taxon>Digitaria</taxon>
    </lineage>
</organism>
<dbReference type="GO" id="GO:0008270">
    <property type="term" value="F:zinc ion binding"/>
    <property type="evidence" value="ECO:0007669"/>
    <property type="project" value="UniProtKB-KW"/>
</dbReference>
<dbReference type="Proteomes" id="UP000636709">
    <property type="component" value="Unassembled WGS sequence"/>
</dbReference>
<dbReference type="GO" id="GO:0003677">
    <property type="term" value="F:DNA binding"/>
    <property type="evidence" value="ECO:0007669"/>
    <property type="project" value="InterPro"/>
</dbReference>
<comment type="caution">
    <text evidence="7">The sequence shown here is derived from an EMBL/GenBank/DDBJ whole genome shotgun (WGS) entry which is preliminary data.</text>
</comment>
<evidence type="ECO:0000259" key="6">
    <source>
        <dbReference type="PROSITE" id="PS50808"/>
    </source>
</evidence>
<keyword evidence="8" id="KW-1185">Reference proteome</keyword>
<keyword evidence="1" id="KW-0479">Metal-binding</keyword>
<evidence type="ECO:0000256" key="2">
    <source>
        <dbReference type="ARBA" id="ARBA00022771"/>
    </source>
</evidence>
<dbReference type="AlphaFoldDB" id="A0A835FX22"/>
<dbReference type="EMBL" id="JACEFO010000191">
    <property type="protein sequence ID" value="KAF8776718.1"/>
    <property type="molecule type" value="Genomic_DNA"/>
</dbReference>
<dbReference type="InterPro" id="IPR003656">
    <property type="entry name" value="Znf_BED"/>
</dbReference>
<evidence type="ECO:0000256" key="1">
    <source>
        <dbReference type="ARBA" id="ARBA00022723"/>
    </source>
</evidence>
<keyword evidence="3" id="KW-0862">Zinc</keyword>
<name>A0A835FX22_9POAL</name>
<dbReference type="PROSITE" id="PS50808">
    <property type="entry name" value="ZF_BED"/>
    <property type="match status" value="1"/>
</dbReference>
<proteinExistence type="predicted"/>
<evidence type="ECO:0000256" key="5">
    <source>
        <dbReference type="SAM" id="SignalP"/>
    </source>
</evidence>
<feature type="domain" description="BED-type" evidence="6">
    <location>
        <begin position="272"/>
        <end position="319"/>
    </location>
</feature>
<feature type="chain" id="PRO_5032811252" description="BED-type domain-containing protein" evidence="5">
    <location>
        <begin position="17"/>
        <end position="319"/>
    </location>
</feature>
<dbReference type="SMART" id="SM00614">
    <property type="entry name" value="ZnF_BED"/>
    <property type="match status" value="1"/>
</dbReference>
<accession>A0A835FX22</accession>
<keyword evidence="2 4" id="KW-0863">Zinc-finger</keyword>
<evidence type="ECO:0000313" key="8">
    <source>
        <dbReference type="Proteomes" id="UP000636709"/>
    </source>
</evidence>
<evidence type="ECO:0000256" key="3">
    <source>
        <dbReference type="ARBA" id="ARBA00022833"/>
    </source>
</evidence>